<dbReference type="GO" id="GO:0008716">
    <property type="term" value="F:D-alanine-D-alanine ligase activity"/>
    <property type="evidence" value="ECO:0007669"/>
    <property type="project" value="InterPro"/>
</dbReference>
<dbReference type="PANTHER" id="PTHR23132">
    <property type="entry name" value="D-ALANINE--D-ALANINE LIGASE"/>
    <property type="match status" value="1"/>
</dbReference>
<dbReference type="InterPro" id="IPR011127">
    <property type="entry name" value="Dala_Dala_lig_N"/>
</dbReference>
<comment type="caution">
    <text evidence="6">The sequence shown here is derived from an EMBL/GenBank/DDBJ whole genome shotgun (WGS) entry which is preliminary data.</text>
</comment>
<evidence type="ECO:0000256" key="1">
    <source>
        <dbReference type="ARBA" id="ARBA00010871"/>
    </source>
</evidence>
<keyword evidence="2" id="KW-0436">Ligase</keyword>
<dbReference type="InterPro" id="IPR011095">
    <property type="entry name" value="Dala_Dala_lig_C"/>
</dbReference>
<dbReference type="Gene3D" id="3.30.470.20">
    <property type="entry name" value="ATP-grasp fold, B domain"/>
    <property type="match status" value="1"/>
</dbReference>
<organism evidence="6 7">
    <name type="scientific">Candidatus Vogelbacteria bacterium GWA1_51_14</name>
    <dbReference type="NCBI Taxonomy" id="1802435"/>
    <lineage>
        <taxon>Bacteria</taxon>
        <taxon>Candidatus Vogeliibacteriota</taxon>
    </lineage>
</organism>
<dbReference type="GO" id="GO:0071555">
    <property type="term" value="P:cell wall organization"/>
    <property type="evidence" value="ECO:0007669"/>
    <property type="project" value="UniProtKB-KW"/>
</dbReference>
<dbReference type="GO" id="GO:0005524">
    <property type="term" value="F:ATP binding"/>
    <property type="evidence" value="ECO:0007669"/>
    <property type="project" value="UniProtKB-UniRule"/>
</dbReference>
<dbReference type="GO" id="GO:0046872">
    <property type="term" value="F:metal ion binding"/>
    <property type="evidence" value="ECO:0007669"/>
    <property type="project" value="InterPro"/>
</dbReference>
<dbReference type="SUPFAM" id="SSF52440">
    <property type="entry name" value="PreATP-grasp domain"/>
    <property type="match status" value="1"/>
</dbReference>
<gene>
    <name evidence="6" type="ORF">A2114_01515</name>
</gene>
<dbReference type="InterPro" id="IPR013815">
    <property type="entry name" value="ATP_grasp_subdomain_1"/>
</dbReference>
<sequence>MATLRVGILRGGPSSEYNVSLSSGARVLKHLSRDKYQPVDVLVTKDGTWHFNGLPVYPEIVANEVDLFWNALHGEYGEDGTVQRLLASLGKPHTGPEEVSAMATINKPTAAAMLSRAGIKVPKAVVIVPRASYQEAAKEPFARIPPPWVVKPSDRGSAVGLSYARSFKELVAAIERASEYSHEVMIEQYIPGKECAVGTIDNFRNQAVYALLPVEVRRPDKSPIWTNEHKVLGRASHTCPGCFNDDEKSELSRLAILAHETLGLRHYSQSDFIVSPRGIYLLEVNALPGLGEHALLPRALEAVGSSYPEFLDHVITQTLGE</sequence>
<feature type="domain" description="ATP-grasp" evidence="5">
    <location>
        <begin position="111"/>
        <end position="316"/>
    </location>
</feature>
<dbReference type="InterPro" id="IPR016185">
    <property type="entry name" value="PreATP-grasp_dom_sf"/>
</dbReference>
<dbReference type="STRING" id="1802435.A2114_01515"/>
<evidence type="ECO:0000259" key="5">
    <source>
        <dbReference type="PROSITE" id="PS50975"/>
    </source>
</evidence>
<proteinExistence type="inferred from homology"/>
<dbReference type="Pfam" id="PF01820">
    <property type="entry name" value="Dala_Dala_lig_N"/>
    <property type="match status" value="1"/>
</dbReference>
<comment type="similarity">
    <text evidence="1">Belongs to the D-alanine--D-alanine ligase family.</text>
</comment>
<keyword evidence="3" id="KW-0961">Cell wall biogenesis/degradation</keyword>
<dbReference type="EMBL" id="MHTG01000031">
    <property type="protein sequence ID" value="OHA56779.1"/>
    <property type="molecule type" value="Genomic_DNA"/>
</dbReference>
<dbReference type="PANTHER" id="PTHR23132:SF23">
    <property type="entry name" value="D-ALANINE--D-ALANINE LIGASE B"/>
    <property type="match status" value="1"/>
</dbReference>
<reference evidence="6 7" key="1">
    <citation type="journal article" date="2016" name="Nat. Commun.">
        <title>Thousands of microbial genomes shed light on interconnected biogeochemical processes in an aquifer system.</title>
        <authorList>
            <person name="Anantharaman K."/>
            <person name="Brown C.T."/>
            <person name="Hug L.A."/>
            <person name="Sharon I."/>
            <person name="Castelle C.J."/>
            <person name="Probst A.J."/>
            <person name="Thomas B.C."/>
            <person name="Singh A."/>
            <person name="Wilkins M.J."/>
            <person name="Karaoz U."/>
            <person name="Brodie E.L."/>
            <person name="Williams K.H."/>
            <person name="Hubbard S.S."/>
            <person name="Banfield J.F."/>
        </authorList>
    </citation>
    <scope>NUCLEOTIDE SEQUENCE [LARGE SCALE GENOMIC DNA]</scope>
</reference>
<dbReference type="Gene3D" id="3.40.50.20">
    <property type="match status" value="1"/>
</dbReference>
<dbReference type="AlphaFoldDB" id="A0A1G2Q9F3"/>
<dbReference type="Pfam" id="PF07478">
    <property type="entry name" value="Dala_Dala_lig_C"/>
    <property type="match status" value="1"/>
</dbReference>
<dbReference type="PROSITE" id="PS50975">
    <property type="entry name" value="ATP_GRASP"/>
    <property type="match status" value="1"/>
</dbReference>
<dbReference type="Proteomes" id="UP000176494">
    <property type="component" value="Unassembled WGS sequence"/>
</dbReference>
<name>A0A1G2Q9F3_9BACT</name>
<evidence type="ECO:0000256" key="3">
    <source>
        <dbReference type="ARBA" id="ARBA00023316"/>
    </source>
</evidence>
<keyword evidence="4" id="KW-0547">Nucleotide-binding</keyword>
<dbReference type="InterPro" id="IPR011761">
    <property type="entry name" value="ATP-grasp"/>
</dbReference>
<accession>A0A1G2Q9F3</accession>
<evidence type="ECO:0000313" key="6">
    <source>
        <dbReference type="EMBL" id="OHA56779.1"/>
    </source>
</evidence>
<dbReference type="Gene3D" id="3.30.1490.20">
    <property type="entry name" value="ATP-grasp fold, A domain"/>
    <property type="match status" value="1"/>
</dbReference>
<dbReference type="SUPFAM" id="SSF56059">
    <property type="entry name" value="Glutathione synthetase ATP-binding domain-like"/>
    <property type="match status" value="1"/>
</dbReference>
<protein>
    <recommendedName>
        <fullName evidence="5">ATP-grasp domain-containing protein</fullName>
    </recommendedName>
</protein>
<evidence type="ECO:0000313" key="7">
    <source>
        <dbReference type="Proteomes" id="UP000176494"/>
    </source>
</evidence>
<evidence type="ECO:0000256" key="4">
    <source>
        <dbReference type="PROSITE-ProRule" id="PRU00409"/>
    </source>
</evidence>
<evidence type="ECO:0000256" key="2">
    <source>
        <dbReference type="ARBA" id="ARBA00022598"/>
    </source>
</evidence>
<keyword evidence="4" id="KW-0067">ATP-binding</keyword>